<protein>
    <submittedName>
        <fullName evidence="2">Uncharacterized protein</fullName>
    </submittedName>
</protein>
<dbReference type="EMBL" id="BEZZ01115375">
    <property type="protein sequence ID" value="GCC43706.1"/>
    <property type="molecule type" value="Genomic_DNA"/>
</dbReference>
<feature type="compositionally biased region" description="Basic and acidic residues" evidence="1">
    <location>
        <begin position="17"/>
        <end position="27"/>
    </location>
</feature>
<evidence type="ECO:0000256" key="1">
    <source>
        <dbReference type="SAM" id="MobiDB-lite"/>
    </source>
</evidence>
<evidence type="ECO:0000313" key="2">
    <source>
        <dbReference type="EMBL" id="GCC43706.1"/>
    </source>
</evidence>
<sequence>MPGVCASLGTCNPMKEASGRRLGERAKTVTKATPGSRGVQLCGEMGAGNLAGSRVTPGPQECGRPRSALRNGHATQFKCKQRPRSPERNKKGTLDRAGISETAIIAWEGAGG</sequence>
<name>A0A401TM42_CHIPU</name>
<comment type="caution">
    <text evidence="2">The sequence shown here is derived from an EMBL/GenBank/DDBJ whole genome shotgun (WGS) entry which is preliminary data.</text>
</comment>
<gene>
    <name evidence="2" type="ORF">chiPu_0027841</name>
</gene>
<feature type="non-terminal residue" evidence="2">
    <location>
        <position position="112"/>
    </location>
</feature>
<reference evidence="2 3" key="1">
    <citation type="journal article" date="2018" name="Nat. Ecol. Evol.">
        <title>Shark genomes provide insights into elasmobranch evolution and the origin of vertebrates.</title>
        <authorList>
            <person name="Hara Y"/>
            <person name="Yamaguchi K"/>
            <person name="Onimaru K"/>
            <person name="Kadota M"/>
            <person name="Koyanagi M"/>
            <person name="Keeley SD"/>
            <person name="Tatsumi K"/>
            <person name="Tanaka K"/>
            <person name="Motone F"/>
            <person name="Kageyama Y"/>
            <person name="Nozu R"/>
            <person name="Adachi N"/>
            <person name="Nishimura O"/>
            <person name="Nakagawa R"/>
            <person name="Tanegashima C"/>
            <person name="Kiyatake I"/>
            <person name="Matsumoto R"/>
            <person name="Murakumo K"/>
            <person name="Nishida K"/>
            <person name="Terakita A"/>
            <person name="Kuratani S"/>
            <person name="Sato K"/>
            <person name="Hyodo S Kuraku.S."/>
        </authorList>
    </citation>
    <scope>NUCLEOTIDE SEQUENCE [LARGE SCALE GENOMIC DNA]</scope>
</reference>
<feature type="region of interest" description="Disordered" evidence="1">
    <location>
        <begin position="50"/>
        <end position="98"/>
    </location>
</feature>
<dbReference type="Proteomes" id="UP000287033">
    <property type="component" value="Unassembled WGS sequence"/>
</dbReference>
<keyword evidence="3" id="KW-1185">Reference proteome</keyword>
<dbReference type="AlphaFoldDB" id="A0A401TM42"/>
<organism evidence="2 3">
    <name type="scientific">Chiloscyllium punctatum</name>
    <name type="common">Brownbanded bambooshark</name>
    <name type="synonym">Hemiscyllium punctatum</name>
    <dbReference type="NCBI Taxonomy" id="137246"/>
    <lineage>
        <taxon>Eukaryota</taxon>
        <taxon>Metazoa</taxon>
        <taxon>Chordata</taxon>
        <taxon>Craniata</taxon>
        <taxon>Vertebrata</taxon>
        <taxon>Chondrichthyes</taxon>
        <taxon>Elasmobranchii</taxon>
        <taxon>Galeomorphii</taxon>
        <taxon>Galeoidea</taxon>
        <taxon>Orectolobiformes</taxon>
        <taxon>Hemiscylliidae</taxon>
        <taxon>Chiloscyllium</taxon>
    </lineage>
</organism>
<feature type="region of interest" description="Disordered" evidence="1">
    <location>
        <begin position="16"/>
        <end position="37"/>
    </location>
</feature>
<accession>A0A401TM42</accession>
<feature type="compositionally biased region" description="Basic and acidic residues" evidence="1">
    <location>
        <begin position="84"/>
        <end position="94"/>
    </location>
</feature>
<proteinExistence type="predicted"/>
<evidence type="ECO:0000313" key="3">
    <source>
        <dbReference type="Proteomes" id="UP000287033"/>
    </source>
</evidence>